<proteinExistence type="predicted"/>
<evidence type="ECO:0000313" key="10">
    <source>
        <dbReference type="Proteomes" id="UP000243686"/>
    </source>
</evidence>
<feature type="region of interest" description="Disordered" evidence="8">
    <location>
        <begin position="455"/>
        <end position="475"/>
    </location>
</feature>
<sequence>MPNKAHTCISFITSMNMCSAVLMNQKNHPLFTLLIHHPTYMHYRYRVRLMRTALHICDTLRSSNWSRDFRILLSLRSVYCSLQLVGSWYMRNYDVSNIQFVCLNSNNSSVGLLASNMHSQDTIHITQFLKGTKSAARSVTMLKSLLYFQNRLRSESQECLRYEPFQANACNTEVHPMKNPIHVHFVADHELWPLLKSQLHSCKLAYLTCSFYNLENYYDFSANIPNTHHSGPTAMAKLWAPYILPHWLEKTIVVDSDTLWNENIYTLWNHFNRFNSTQVSAVQASSENCLPCEFFIITSVKWHFRLLSKHTWLKMIGIAWEQQSDDLGCNRSSKVVIPPTGVNSGLVLMNLWRMRYVRWDAISERMIIARLKRDKIFYQSDQAIYNDIIPLKPEWYYPLACEWNVQLYSSVAVQCCPTVWSDRRPKVTHECSDINRNMTGSYGYALLVHCDGKQKPEESYTESPESLSPPPSGRPLTIEELRSRYFDVYVRFRKIPINCFV</sequence>
<keyword evidence="2" id="KW-0812">Transmembrane</keyword>
<keyword evidence="10" id="KW-1185">Reference proteome</keyword>
<dbReference type="GO" id="GO:0015020">
    <property type="term" value="F:glucuronosyltransferase activity"/>
    <property type="evidence" value="ECO:0007669"/>
    <property type="project" value="TreeGrafter"/>
</dbReference>
<dbReference type="InterPro" id="IPR029044">
    <property type="entry name" value="Nucleotide-diphossugar_trans"/>
</dbReference>
<dbReference type="Pfam" id="PF01501">
    <property type="entry name" value="Glyco_transf_8"/>
    <property type="match status" value="1"/>
</dbReference>
<dbReference type="PANTHER" id="PTHR12270">
    <property type="entry name" value="GLYCOSYLTRANSFERASE-RELATED"/>
    <property type="match status" value="1"/>
</dbReference>
<evidence type="ECO:0000256" key="5">
    <source>
        <dbReference type="ARBA" id="ARBA00023034"/>
    </source>
</evidence>
<keyword evidence="4" id="KW-1133">Transmembrane helix</keyword>
<dbReference type="AlphaFoldDB" id="A0A1S8X6Q1"/>
<keyword evidence="5" id="KW-0333">Golgi apparatus</keyword>
<name>A0A1S8X6Q1_OPIVI</name>
<dbReference type="GO" id="GO:0042285">
    <property type="term" value="F:xylosyltransferase activity"/>
    <property type="evidence" value="ECO:0007669"/>
    <property type="project" value="TreeGrafter"/>
</dbReference>
<dbReference type="Gene3D" id="3.90.550.10">
    <property type="entry name" value="Spore Coat Polysaccharide Biosynthesis Protein SpsA, Chain A"/>
    <property type="match status" value="1"/>
</dbReference>
<evidence type="ECO:0008006" key="11">
    <source>
        <dbReference type="Google" id="ProtNLM"/>
    </source>
</evidence>
<evidence type="ECO:0000256" key="1">
    <source>
        <dbReference type="ARBA" id="ARBA00004323"/>
    </source>
</evidence>
<keyword evidence="3" id="KW-0735">Signal-anchor</keyword>
<comment type="subcellular location">
    <subcellularLocation>
        <location evidence="1">Golgi apparatus membrane</location>
        <topology evidence="1">Single-pass type II membrane protein</topology>
    </subcellularLocation>
</comment>
<dbReference type="EMBL" id="KV891799">
    <property type="protein sequence ID" value="OON22361.1"/>
    <property type="molecule type" value="Genomic_DNA"/>
</dbReference>
<dbReference type="GO" id="GO:0035269">
    <property type="term" value="P:protein O-linked glycosylation via mannose"/>
    <property type="evidence" value="ECO:0007669"/>
    <property type="project" value="TreeGrafter"/>
</dbReference>
<evidence type="ECO:0000256" key="7">
    <source>
        <dbReference type="ARBA" id="ARBA00023180"/>
    </source>
</evidence>
<evidence type="ECO:0000313" key="9">
    <source>
        <dbReference type="EMBL" id="OON22361.1"/>
    </source>
</evidence>
<dbReference type="InterPro" id="IPR051292">
    <property type="entry name" value="Xyl/GlcA_transferase"/>
</dbReference>
<evidence type="ECO:0000256" key="6">
    <source>
        <dbReference type="ARBA" id="ARBA00023136"/>
    </source>
</evidence>
<evidence type="ECO:0000256" key="3">
    <source>
        <dbReference type="ARBA" id="ARBA00022968"/>
    </source>
</evidence>
<dbReference type="SUPFAM" id="SSF53448">
    <property type="entry name" value="Nucleotide-diphospho-sugar transferases"/>
    <property type="match status" value="1"/>
</dbReference>
<evidence type="ECO:0000256" key="2">
    <source>
        <dbReference type="ARBA" id="ARBA00022692"/>
    </source>
</evidence>
<dbReference type="Proteomes" id="UP000243686">
    <property type="component" value="Unassembled WGS sequence"/>
</dbReference>
<dbReference type="GO" id="GO:0000139">
    <property type="term" value="C:Golgi membrane"/>
    <property type="evidence" value="ECO:0007669"/>
    <property type="project" value="UniProtKB-SubCell"/>
</dbReference>
<organism evidence="9 10">
    <name type="scientific">Opisthorchis viverrini</name>
    <name type="common">Southeast Asian liver fluke</name>
    <dbReference type="NCBI Taxonomy" id="6198"/>
    <lineage>
        <taxon>Eukaryota</taxon>
        <taxon>Metazoa</taxon>
        <taxon>Spiralia</taxon>
        <taxon>Lophotrochozoa</taxon>
        <taxon>Platyhelminthes</taxon>
        <taxon>Trematoda</taxon>
        <taxon>Digenea</taxon>
        <taxon>Opisthorchiida</taxon>
        <taxon>Opisthorchiata</taxon>
        <taxon>Opisthorchiidae</taxon>
        <taxon>Opisthorchis</taxon>
    </lineage>
</organism>
<evidence type="ECO:0000256" key="4">
    <source>
        <dbReference type="ARBA" id="ARBA00022989"/>
    </source>
</evidence>
<gene>
    <name evidence="9" type="ORF">X801_01741</name>
</gene>
<dbReference type="PANTHER" id="PTHR12270:SF25">
    <property type="entry name" value="GLYCOSYLTRANSFERASE-LIKE PROTEIN LARGE"/>
    <property type="match status" value="1"/>
</dbReference>
<reference evidence="9 10" key="1">
    <citation type="submission" date="2015-03" db="EMBL/GenBank/DDBJ databases">
        <title>Draft genome of the nematode, Opisthorchis viverrini.</title>
        <authorList>
            <person name="Mitreva M."/>
        </authorList>
    </citation>
    <scope>NUCLEOTIDE SEQUENCE [LARGE SCALE GENOMIC DNA]</scope>
    <source>
        <strain evidence="9">Khon Kaen</strain>
    </source>
</reference>
<keyword evidence="7" id="KW-0325">Glycoprotein</keyword>
<keyword evidence="6" id="KW-0472">Membrane</keyword>
<dbReference type="InterPro" id="IPR002495">
    <property type="entry name" value="Glyco_trans_8"/>
</dbReference>
<accession>A0A1S8X6Q1</accession>
<protein>
    <recommendedName>
        <fullName evidence="11">Glycosyltransferase, family 8</fullName>
    </recommendedName>
</protein>
<evidence type="ECO:0000256" key="8">
    <source>
        <dbReference type="SAM" id="MobiDB-lite"/>
    </source>
</evidence>